<dbReference type="EMBL" id="HG994365">
    <property type="protein sequence ID" value="CAF2072847.1"/>
    <property type="molecule type" value="Genomic_DNA"/>
</dbReference>
<dbReference type="Proteomes" id="UP001295469">
    <property type="component" value="Chromosome C01"/>
</dbReference>
<name>A0A816RK20_BRANA</name>
<keyword evidence="1" id="KW-0812">Transmembrane</keyword>
<gene>
    <name evidence="2" type="ORF">DARMORV10_C01P26010.1</name>
</gene>
<sequence>IFYAVCLHIIYNFRKLVILKCKTIFYATYHLSGEVFLLMWTLYGASKGSFY</sequence>
<feature type="non-terminal residue" evidence="2">
    <location>
        <position position="1"/>
    </location>
</feature>
<keyword evidence="1" id="KW-0472">Membrane</keyword>
<evidence type="ECO:0000256" key="1">
    <source>
        <dbReference type="SAM" id="Phobius"/>
    </source>
</evidence>
<reference evidence="2" key="1">
    <citation type="submission" date="2021-01" db="EMBL/GenBank/DDBJ databases">
        <authorList>
            <consortium name="Genoscope - CEA"/>
            <person name="William W."/>
        </authorList>
    </citation>
    <scope>NUCLEOTIDE SEQUENCE</scope>
</reference>
<dbReference type="AlphaFoldDB" id="A0A816RK20"/>
<evidence type="ECO:0000313" key="2">
    <source>
        <dbReference type="EMBL" id="CAF2072847.1"/>
    </source>
</evidence>
<organism evidence="2">
    <name type="scientific">Brassica napus</name>
    <name type="common">Rape</name>
    <dbReference type="NCBI Taxonomy" id="3708"/>
    <lineage>
        <taxon>Eukaryota</taxon>
        <taxon>Viridiplantae</taxon>
        <taxon>Streptophyta</taxon>
        <taxon>Embryophyta</taxon>
        <taxon>Tracheophyta</taxon>
        <taxon>Spermatophyta</taxon>
        <taxon>Magnoliopsida</taxon>
        <taxon>eudicotyledons</taxon>
        <taxon>Gunneridae</taxon>
        <taxon>Pentapetalae</taxon>
        <taxon>rosids</taxon>
        <taxon>malvids</taxon>
        <taxon>Brassicales</taxon>
        <taxon>Brassicaceae</taxon>
        <taxon>Brassiceae</taxon>
        <taxon>Brassica</taxon>
    </lineage>
</organism>
<proteinExistence type="predicted"/>
<accession>A0A816RK20</accession>
<keyword evidence="1" id="KW-1133">Transmembrane helix</keyword>
<feature type="transmembrane region" description="Helical" evidence="1">
    <location>
        <begin position="24"/>
        <end position="43"/>
    </location>
</feature>
<protein>
    <submittedName>
        <fullName evidence="2">(rape) hypothetical protein</fullName>
    </submittedName>
</protein>